<protein>
    <recommendedName>
        <fullName evidence="3">Relaxosome protein TraY</fullName>
    </recommendedName>
</protein>
<dbReference type="Pfam" id="PF05509">
    <property type="entry name" value="TraY"/>
    <property type="match status" value="1"/>
</dbReference>
<comment type="subcellular location">
    <subcellularLocation>
        <location evidence="1">Cytoplasm</location>
    </subcellularLocation>
</comment>
<dbReference type="GO" id="GO:0005737">
    <property type="term" value="C:cytoplasm"/>
    <property type="evidence" value="ECO:0007669"/>
    <property type="project" value="UniProtKB-SubCell"/>
</dbReference>
<accession>A0A0U3IXY5</accession>
<keyword evidence="5" id="KW-0184">Conjugation</keyword>
<sequence length="74" mass="8468">MLAIRLSDDIETRLESLAKQTGRTKTFYAREAILTHLEDLEDYYLSAETVAKIRRGEELVHSSEDVRKALGLDD</sequence>
<proteinExistence type="inferred from homology"/>
<dbReference type="InterPro" id="IPR013321">
    <property type="entry name" value="Arc_rbn_hlx_hlx"/>
</dbReference>
<organism evidence="7">
    <name type="scientific">Providencia rettgeri</name>
    <dbReference type="NCBI Taxonomy" id="587"/>
    <lineage>
        <taxon>Bacteria</taxon>
        <taxon>Pseudomonadati</taxon>
        <taxon>Pseudomonadota</taxon>
        <taxon>Gammaproteobacteria</taxon>
        <taxon>Enterobacterales</taxon>
        <taxon>Morganellaceae</taxon>
        <taxon>Providencia</taxon>
    </lineage>
</organism>
<keyword evidence="7" id="KW-0614">Plasmid</keyword>
<evidence type="ECO:0000256" key="2">
    <source>
        <dbReference type="ARBA" id="ARBA00007183"/>
    </source>
</evidence>
<keyword evidence="6" id="KW-0238">DNA-binding</keyword>
<gene>
    <name evidence="7" type="ORF">AOY08_200011</name>
</gene>
<evidence type="ECO:0000256" key="1">
    <source>
        <dbReference type="ARBA" id="ARBA00004496"/>
    </source>
</evidence>
<dbReference type="SUPFAM" id="SSF47598">
    <property type="entry name" value="Ribbon-helix-helix"/>
    <property type="match status" value="1"/>
</dbReference>
<evidence type="ECO:0000256" key="4">
    <source>
        <dbReference type="ARBA" id="ARBA00022490"/>
    </source>
</evidence>
<reference evidence="7" key="1">
    <citation type="submission" date="2015-10" db="EMBL/GenBank/DDBJ databases">
        <title>Colistin resistant Pseudomonas aeruginosa ST 654 with blaNDM-1 arrives in North America.</title>
        <authorList>
            <person name="Mataseje L.F."/>
            <person name="Peirano G."/>
            <person name="Church D.L."/>
            <person name="Conly J."/>
            <person name="Mulvey M.R."/>
            <person name="Pitout J.D."/>
        </authorList>
    </citation>
    <scope>NUCLEOTIDE SEQUENCE</scope>
    <source>
        <strain evidence="7">N15-01091</strain>
        <plasmid evidence="7">pOXA181-15-1091</plasmid>
    </source>
</reference>
<geneLocation type="plasmid" evidence="7">
    <name>pOXA181-15-1091</name>
</geneLocation>
<dbReference type="InterPro" id="IPR008876">
    <property type="entry name" value="TraY"/>
</dbReference>
<dbReference type="GO" id="GO:0006355">
    <property type="term" value="P:regulation of DNA-templated transcription"/>
    <property type="evidence" value="ECO:0007669"/>
    <property type="project" value="InterPro"/>
</dbReference>
<dbReference type="GO" id="GO:0043565">
    <property type="term" value="F:sequence-specific DNA binding"/>
    <property type="evidence" value="ECO:0007669"/>
    <property type="project" value="UniProtKB-ARBA"/>
</dbReference>
<evidence type="ECO:0000256" key="3">
    <source>
        <dbReference type="ARBA" id="ARBA00020541"/>
    </source>
</evidence>
<dbReference type="Gene3D" id="1.10.1220.10">
    <property type="entry name" value="Met repressor-like"/>
    <property type="match status" value="1"/>
</dbReference>
<evidence type="ECO:0000256" key="5">
    <source>
        <dbReference type="ARBA" id="ARBA00022971"/>
    </source>
</evidence>
<dbReference type="RefSeq" id="WP_156734551.1">
    <property type="nucleotide sequence ID" value="NZ_CP012904.1"/>
</dbReference>
<keyword evidence="4" id="KW-0963">Cytoplasm</keyword>
<dbReference type="InterPro" id="IPR010985">
    <property type="entry name" value="Ribbon_hlx_hlx"/>
</dbReference>
<evidence type="ECO:0000313" key="7">
    <source>
        <dbReference type="EMBL" id="ALV81867.1"/>
    </source>
</evidence>
<dbReference type="EMBL" id="CP012904">
    <property type="protein sequence ID" value="ALV81867.1"/>
    <property type="molecule type" value="Genomic_DNA"/>
</dbReference>
<dbReference type="AlphaFoldDB" id="A0A0U3IXY5"/>
<comment type="similarity">
    <text evidence="2">Belongs to the TraY family.</text>
</comment>
<evidence type="ECO:0000256" key="6">
    <source>
        <dbReference type="ARBA" id="ARBA00023125"/>
    </source>
</evidence>
<name>A0A0U3IXY5_PRORE</name>